<evidence type="ECO:0000256" key="8">
    <source>
        <dbReference type="ARBA" id="ARBA00023136"/>
    </source>
</evidence>
<evidence type="ECO:0000256" key="6">
    <source>
        <dbReference type="ARBA" id="ARBA00022970"/>
    </source>
</evidence>
<evidence type="ECO:0000256" key="2">
    <source>
        <dbReference type="ARBA" id="ARBA00022448"/>
    </source>
</evidence>
<evidence type="ECO:0000313" key="11">
    <source>
        <dbReference type="EMBL" id="CAB4696848.1"/>
    </source>
</evidence>
<dbReference type="Pfam" id="PF02653">
    <property type="entry name" value="BPD_transp_2"/>
    <property type="match status" value="1"/>
</dbReference>
<dbReference type="PANTHER" id="PTHR11795">
    <property type="entry name" value="BRANCHED-CHAIN AMINO ACID TRANSPORT SYSTEM PERMEASE PROTEIN LIVH"/>
    <property type="match status" value="1"/>
</dbReference>
<dbReference type="GO" id="GO:0042941">
    <property type="term" value="P:D-alanine transmembrane transport"/>
    <property type="evidence" value="ECO:0007669"/>
    <property type="project" value="TreeGrafter"/>
</dbReference>
<keyword evidence="7 10" id="KW-1133">Transmembrane helix</keyword>
<keyword evidence="6" id="KW-0029">Amino-acid transport</keyword>
<keyword evidence="4" id="KW-0997">Cell inner membrane</keyword>
<dbReference type="CDD" id="cd06582">
    <property type="entry name" value="TM_PBP1_LivH_like"/>
    <property type="match status" value="1"/>
</dbReference>
<evidence type="ECO:0000256" key="7">
    <source>
        <dbReference type="ARBA" id="ARBA00022989"/>
    </source>
</evidence>
<dbReference type="PANTHER" id="PTHR11795:SF371">
    <property type="entry name" value="HIGH-AFFINITY BRANCHED-CHAIN AMINO ACID TRANSPORT SYSTEM PERMEASE PROTEIN LIVH"/>
    <property type="match status" value="1"/>
</dbReference>
<dbReference type="AlphaFoldDB" id="A0A6J6PK72"/>
<gene>
    <name evidence="11" type="ORF">UFOPK2598_00370</name>
</gene>
<evidence type="ECO:0000256" key="4">
    <source>
        <dbReference type="ARBA" id="ARBA00022519"/>
    </source>
</evidence>
<dbReference type="InterPro" id="IPR052157">
    <property type="entry name" value="BCAA_transport_permease"/>
</dbReference>
<feature type="transmembrane region" description="Helical" evidence="10">
    <location>
        <begin position="189"/>
        <end position="207"/>
    </location>
</feature>
<comment type="similarity">
    <text evidence="9">Belongs to the binding-protein-dependent transport system permease family. LivHM subfamily.</text>
</comment>
<evidence type="ECO:0000256" key="9">
    <source>
        <dbReference type="ARBA" id="ARBA00037998"/>
    </source>
</evidence>
<dbReference type="GO" id="GO:0015188">
    <property type="term" value="F:L-isoleucine transmembrane transporter activity"/>
    <property type="evidence" value="ECO:0007669"/>
    <property type="project" value="TreeGrafter"/>
</dbReference>
<reference evidence="11" key="1">
    <citation type="submission" date="2020-05" db="EMBL/GenBank/DDBJ databases">
        <authorList>
            <person name="Chiriac C."/>
            <person name="Salcher M."/>
            <person name="Ghai R."/>
            <person name="Kavagutti S V."/>
        </authorList>
    </citation>
    <scope>NUCLEOTIDE SEQUENCE</scope>
</reference>
<evidence type="ECO:0000256" key="10">
    <source>
        <dbReference type="SAM" id="Phobius"/>
    </source>
</evidence>
<keyword evidence="3" id="KW-1003">Cell membrane</keyword>
<dbReference type="InterPro" id="IPR001851">
    <property type="entry name" value="ABC_transp_permease"/>
</dbReference>
<name>A0A6J6PK72_9ZZZZ</name>
<evidence type="ECO:0000256" key="3">
    <source>
        <dbReference type="ARBA" id="ARBA00022475"/>
    </source>
</evidence>
<dbReference type="GO" id="GO:0015190">
    <property type="term" value="F:L-leucine transmembrane transporter activity"/>
    <property type="evidence" value="ECO:0007669"/>
    <property type="project" value="TreeGrafter"/>
</dbReference>
<evidence type="ECO:0000256" key="1">
    <source>
        <dbReference type="ARBA" id="ARBA00004651"/>
    </source>
</evidence>
<dbReference type="GO" id="GO:0015808">
    <property type="term" value="P:L-alanine transport"/>
    <property type="evidence" value="ECO:0007669"/>
    <property type="project" value="TreeGrafter"/>
</dbReference>
<keyword evidence="5 10" id="KW-0812">Transmembrane</keyword>
<dbReference type="GO" id="GO:0005886">
    <property type="term" value="C:plasma membrane"/>
    <property type="evidence" value="ECO:0007669"/>
    <property type="project" value="UniProtKB-SubCell"/>
</dbReference>
<protein>
    <submittedName>
        <fullName evidence="11">Unannotated protein</fullName>
    </submittedName>
</protein>
<proteinExistence type="inferred from homology"/>
<accession>A0A6J6PK72</accession>
<comment type="subcellular location">
    <subcellularLocation>
        <location evidence="1">Cell membrane</location>
        <topology evidence="1">Multi-pass membrane protein</topology>
    </subcellularLocation>
</comment>
<organism evidence="11">
    <name type="scientific">freshwater metagenome</name>
    <dbReference type="NCBI Taxonomy" id="449393"/>
    <lineage>
        <taxon>unclassified sequences</taxon>
        <taxon>metagenomes</taxon>
        <taxon>ecological metagenomes</taxon>
    </lineage>
</organism>
<feature type="transmembrane region" description="Helical" evidence="10">
    <location>
        <begin position="271"/>
        <end position="292"/>
    </location>
</feature>
<sequence length="297" mass="31192">MADFIQLLFNGLVTGSILAIAAVGVSIVYGVLKLVNFAAGDFLTLGAFVTVFLSVDRHVPFVVAIFVAMLTIAAISVALEFTIWRGLRKSKAGTLSLFLVATGVSLIVRQLILIIFGVGSRKFNVDQVKTYQFLGAQIAQAQLVVLIFASATIIGLGLLIAKSPIGKGMRAFSDNPSLASVAGVNVDRIILATWLISGLLTGLAGVFQGMVQGSFESTMGWMLLLPIFAAVVLGTIGDAYGALLGGFVLGLVMELSTWSIFFGGVPSSYKPVVAFATLALVLLVKPEGLLGYKARSI</sequence>
<evidence type="ECO:0000256" key="5">
    <source>
        <dbReference type="ARBA" id="ARBA00022692"/>
    </source>
</evidence>
<feature type="transmembrane region" description="Helical" evidence="10">
    <location>
        <begin position="61"/>
        <end position="83"/>
    </location>
</feature>
<feature type="transmembrane region" description="Helical" evidence="10">
    <location>
        <begin position="138"/>
        <end position="161"/>
    </location>
</feature>
<keyword evidence="2" id="KW-0813">Transport</keyword>
<dbReference type="GO" id="GO:1903806">
    <property type="term" value="P:L-isoleucine import across plasma membrane"/>
    <property type="evidence" value="ECO:0007669"/>
    <property type="project" value="TreeGrafter"/>
</dbReference>
<feature type="transmembrane region" description="Helical" evidence="10">
    <location>
        <begin position="12"/>
        <end position="32"/>
    </location>
</feature>
<dbReference type="EMBL" id="CAEZXV010000022">
    <property type="protein sequence ID" value="CAB4696848.1"/>
    <property type="molecule type" value="Genomic_DNA"/>
</dbReference>
<dbReference type="GO" id="GO:0015192">
    <property type="term" value="F:L-phenylalanine transmembrane transporter activity"/>
    <property type="evidence" value="ECO:0007669"/>
    <property type="project" value="TreeGrafter"/>
</dbReference>
<keyword evidence="8 10" id="KW-0472">Membrane</keyword>
<feature type="transmembrane region" description="Helical" evidence="10">
    <location>
        <begin position="95"/>
        <end position="118"/>
    </location>
</feature>
<dbReference type="GO" id="GO:0005304">
    <property type="term" value="F:L-valine transmembrane transporter activity"/>
    <property type="evidence" value="ECO:0007669"/>
    <property type="project" value="TreeGrafter"/>
</dbReference>